<dbReference type="InterPro" id="IPR012341">
    <property type="entry name" value="6hp_glycosidase-like_sf"/>
</dbReference>
<gene>
    <name evidence="2" type="ORF">KPH14_010427</name>
</gene>
<dbReference type="SUPFAM" id="SSF52833">
    <property type="entry name" value="Thioredoxin-like"/>
    <property type="match status" value="1"/>
</dbReference>
<dbReference type="PANTHER" id="PTHR42899:SF1">
    <property type="entry name" value="SPERMATOGENESIS-ASSOCIATED PROTEIN 20"/>
    <property type="match status" value="1"/>
</dbReference>
<organism evidence="2 3">
    <name type="scientific">Odynerus spinipes</name>
    <dbReference type="NCBI Taxonomy" id="1348599"/>
    <lineage>
        <taxon>Eukaryota</taxon>
        <taxon>Metazoa</taxon>
        <taxon>Ecdysozoa</taxon>
        <taxon>Arthropoda</taxon>
        <taxon>Hexapoda</taxon>
        <taxon>Insecta</taxon>
        <taxon>Pterygota</taxon>
        <taxon>Neoptera</taxon>
        <taxon>Endopterygota</taxon>
        <taxon>Hymenoptera</taxon>
        <taxon>Apocrita</taxon>
        <taxon>Aculeata</taxon>
        <taxon>Vespoidea</taxon>
        <taxon>Vespidae</taxon>
        <taxon>Eumeninae</taxon>
        <taxon>Odynerus</taxon>
    </lineage>
</organism>
<protein>
    <recommendedName>
        <fullName evidence="1">Spermatogenesis-associated protein 20-like TRX domain-containing protein</fullName>
    </recommendedName>
</protein>
<dbReference type="CDD" id="cd02955">
    <property type="entry name" value="SSP411"/>
    <property type="match status" value="1"/>
</dbReference>
<dbReference type="Gene3D" id="1.50.10.10">
    <property type="match status" value="1"/>
</dbReference>
<dbReference type="PANTHER" id="PTHR42899">
    <property type="entry name" value="SPERMATOGENESIS-ASSOCIATED PROTEIN 20"/>
    <property type="match status" value="1"/>
</dbReference>
<proteinExistence type="predicted"/>
<accession>A0AAD9RTV4</accession>
<sequence length="826" mass="94597">MIYYKVVACTVFLYLEENIELQYQKLHTIHFNVDADKFLRCIFRSCRSEEFSVLLISGPQLQRSNLDLRRSSPLFTRMASSGMNDARNIEETLLAKGQNRLALEKSPYLLQHATNPVQWYPWGDEALEKAKAEDKVIFLSVGYSTCHWCHVMEKESFENPQIAEIMNKNFVNIKVDREERPDIDRIYMTFIQASYGHGGWPMSVFLTPDLSPITGGTYFPPEDRHGIPGFKTVLLSISKEWRDNKADLTRLSRTITQKLKNATENKGRLIERSVPSEECAMICVQQLKSSYEPTFGGFSDAPKFPQPVNLNFLFYIYARDPSSDIGRQSLEMCLHTLRKMARGGIHDHIGKGFARYSVDEEWHVPHFEKMLYDQAQLLQSYTEAFLTTKDPFFAEIIDGIATYVSRDLRHKEGGFYSAEDADSYPTEGAREKKEGAFYVWTFDEIDTLLGKELPDKKDVKLSDVFSFHFTVKPKGNVPPRRDPHGELTEQNVLIVYGSVEDTAKHFGLTAEKTKSLLEEASQILFEARQKRPRPHLDDKIITAWNGLMISGLARAGSATGNKRYVELATDAAKFIERYLYDESQRLLLRSCYRDENDAIVLTSVPIQGYHADYAFVVKGLLDLYEANFDPHWLELAETLQDIQDELFWDTANGGYFSTTKDDPTIILRLKDDHDGAEPCSNSIACGNLLRLTTYLERIDFKDKAERLLTSFREHLTKVPSSVPEMTRALLHYHDSSTEICVIGKPNTESTDELLRVVRERFIPGQVLMFVDQDESEENNILLRKNKVVAKMKQEKDVPRAYVCRHRTCSLPATTPTELVDLLNTEG</sequence>
<dbReference type="Pfam" id="PF03190">
    <property type="entry name" value="Thioredox_DsbH"/>
    <property type="match status" value="1"/>
</dbReference>
<dbReference type="AlphaFoldDB" id="A0AAD9RTV4"/>
<dbReference type="InterPro" id="IPR008928">
    <property type="entry name" value="6-hairpin_glycosidase_sf"/>
</dbReference>
<feature type="domain" description="Spermatogenesis-associated protein 20-like TRX" evidence="1">
    <location>
        <begin position="98"/>
        <end position="259"/>
    </location>
</feature>
<dbReference type="InterPro" id="IPR004879">
    <property type="entry name" value="Ssp411-like_TRX"/>
</dbReference>
<dbReference type="Gene3D" id="3.40.30.10">
    <property type="entry name" value="Glutaredoxin"/>
    <property type="match status" value="1"/>
</dbReference>
<keyword evidence="3" id="KW-1185">Reference proteome</keyword>
<evidence type="ECO:0000313" key="2">
    <source>
        <dbReference type="EMBL" id="KAK2585832.1"/>
    </source>
</evidence>
<dbReference type="SUPFAM" id="SSF48208">
    <property type="entry name" value="Six-hairpin glycosidases"/>
    <property type="match status" value="1"/>
</dbReference>
<reference evidence="2" key="1">
    <citation type="submission" date="2021-08" db="EMBL/GenBank/DDBJ databases">
        <authorList>
            <person name="Misof B."/>
            <person name="Oliver O."/>
            <person name="Podsiadlowski L."/>
            <person name="Donath A."/>
            <person name="Peters R."/>
            <person name="Mayer C."/>
            <person name="Rust J."/>
            <person name="Gunkel S."/>
            <person name="Lesny P."/>
            <person name="Martin S."/>
            <person name="Oeyen J.P."/>
            <person name="Petersen M."/>
            <person name="Panagiotis P."/>
            <person name="Wilbrandt J."/>
            <person name="Tanja T."/>
        </authorList>
    </citation>
    <scope>NUCLEOTIDE SEQUENCE</scope>
    <source>
        <strain evidence="2">GBR_01_08_01A</strain>
        <tissue evidence="2">Thorax + abdomen</tissue>
    </source>
</reference>
<evidence type="ECO:0000259" key="1">
    <source>
        <dbReference type="Pfam" id="PF03190"/>
    </source>
</evidence>
<evidence type="ECO:0000313" key="3">
    <source>
        <dbReference type="Proteomes" id="UP001258017"/>
    </source>
</evidence>
<dbReference type="Proteomes" id="UP001258017">
    <property type="component" value="Unassembled WGS sequence"/>
</dbReference>
<dbReference type="EMBL" id="JAIFRP010000021">
    <property type="protein sequence ID" value="KAK2585832.1"/>
    <property type="molecule type" value="Genomic_DNA"/>
</dbReference>
<dbReference type="GO" id="GO:0005975">
    <property type="term" value="P:carbohydrate metabolic process"/>
    <property type="evidence" value="ECO:0007669"/>
    <property type="project" value="InterPro"/>
</dbReference>
<dbReference type="PIRSF" id="PIRSF006402">
    <property type="entry name" value="UCP006402_thioredoxin"/>
    <property type="match status" value="1"/>
</dbReference>
<comment type="caution">
    <text evidence="2">The sequence shown here is derived from an EMBL/GenBank/DDBJ whole genome shotgun (WGS) entry which is preliminary data.</text>
</comment>
<dbReference type="InterPro" id="IPR024705">
    <property type="entry name" value="Ssp411"/>
</dbReference>
<dbReference type="InterPro" id="IPR036249">
    <property type="entry name" value="Thioredoxin-like_sf"/>
</dbReference>
<reference evidence="2" key="2">
    <citation type="journal article" date="2023" name="Commun. Biol.">
        <title>Intrasexual cuticular hydrocarbon dimorphism in a wasp sheds light on hydrocarbon biosynthesis genes in Hymenoptera.</title>
        <authorList>
            <person name="Moris V.C."/>
            <person name="Podsiadlowski L."/>
            <person name="Martin S."/>
            <person name="Oeyen J.P."/>
            <person name="Donath A."/>
            <person name="Petersen M."/>
            <person name="Wilbrandt J."/>
            <person name="Misof B."/>
            <person name="Liedtke D."/>
            <person name="Thamm M."/>
            <person name="Scheiner R."/>
            <person name="Schmitt T."/>
            <person name="Niehuis O."/>
        </authorList>
    </citation>
    <scope>NUCLEOTIDE SEQUENCE</scope>
    <source>
        <strain evidence="2">GBR_01_08_01A</strain>
    </source>
</reference>
<name>A0AAD9RTV4_9HYME</name>